<sequence length="76" mass="9097">MKNLRKLFDLIYFPFVFILTLSLVGSFFTGRWLLVLLSIIIIGFAMYVRYLIYRSVLKEQDQEDEDKKNEEDPQQS</sequence>
<accession>C5CI13</accession>
<dbReference type="EMBL" id="CP001634">
    <property type="protein sequence ID" value="ACR79792.1"/>
    <property type="molecule type" value="Genomic_DNA"/>
</dbReference>
<proteinExistence type="predicted"/>
<reference evidence="2 3" key="1">
    <citation type="submission" date="2009-06" db="EMBL/GenBank/DDBJ databases">
        <title>Complete sequence of Thermotogales bacterium TBF 19.5.1.</title>
        <authorList>
            <consortium name="US DOE Joint Genome Institute"/>
            <person name="Lucas S."/>
            <person name="Copeland A."/>
            <person name="Lapidus A."/>
            <person name="Glavina del Rio T."/>
            <person name="Tice H."/>
            <person name="Bruce D."/>
            <person name="Goodwin L."/>
            <person name="Pitluck S."/>
            <person name="Chertkov O."/>
            <person name="Brettin T."/>
            <person name="Detter J.C."/>
            <person name="Han C."/>
            <person name="Schmutz J."/>
            <person name="Larimer F."/>
            <person name="Land M."/>
            <person name="Hauser L."/>
            <person name="Kyrpides N."/>
            <person name="Ovchinnikova G."/>
            <person name="Noll K."/>
        </authorList>
    </citation>
    <scope>NUCLEOTIDE SEQUENCE [LARGE SCALE GENOMIC DNA]</scope>
    <source>
        <strain evidence="3">ATCC BAA-1733 / DSM 21960 / TBF 19.5.1</strain>
    </source>
</reference>
<keyword evidence="1" id="KW-0812">Transmembrane</keyword>
<name>C5CI13_KOSOT</name>
<evidence type="ECO:0000313" key="2">
    <source>
        <dbReference type="EMBL" id="ACR79792.1"/>
    </source>
</evidence>
<evidence type="ECO:0000256" key="1">
    <source>
        <dbReference type="SAM" id="Phobius"/>
    </source>
</evidence>
<gene>
    <name evidence="2" type="ordered locus">Kole_1090</name>
</gene>
<dbReference type="HOGENOM" id="CLU_2649737_0_0_0"/>
<dbReference type="RefSeq" id="WP_015868450.1">
    <property type="nucleotide sequence ID" value="NC_012785.1"/>
</dbReference>
<dbReference type="STRING" id="521045.Kole_1090"/>
<feature type="transmembrane region" description="Helical" evidence="1">
    <location>
        <begin position="7"/>
        <end position="28"/>
    </location>
</feature>
<dbReference type="AlphaFoldDB" id="C5CI13"/>
<keyword evidence="3" id="KW-1185">Reference proteome</keyword>
<feature type="transmembrane region" description="Helical" evidence="1">
    <location>
        <begin position="34"/>
        <end position="52"/>
    </location>
</feature>
<protein>
    <submittedName>
        <fullName evidence="2">Uncharacterized protein</fullName>
    </submittedName>
</protein>
<organism evidence="2 3">
    <name type="scientific">Kosmotoga olearia (strain ATCC BAA-1733 / DSM 21960 / TBF 19.5.1)</name>
    <dbReference type="NCBI Taxonomy" id="521045"/>
    <lineage>
        <taxon>Bacteria</taxon>
        <taxon>Thermotogati</taxon>
        <taxon>Thermotogota</taxon>
        <taxon>Thermotogae</taxon>
        <taxon>Kosmotogales</taxon>
        <taxon>Kosmotogaceae</taxon>
        <taxon>Kosmotoga</taxon>
    </lineage>
</organism>
<keyword evidence="1" id="KW-0472">Membrane</keyword>
<keyword evidence="1" id="KW-1133">Transmembrane helix</keyword>
<dbReference type="KEGG" id="kol:Kole_1090"/>
<reference evidence="2 3" key="2">
    <citation type="journal article" date="2011" name="J. Bacteriol.">
        <title>Genome Sequence of Kosmotoga olearia Strain TBF 19.5.1, a Thermophilic Bacterium with a Wide Growth Temperature Range, Isolated from the Troll B Oil Platform in the North Sea.</title>
        <authorList>
            <person name="Swithers K.S."/>
            <person name="Dipippo J.L."/>
            <person name="Bruce D.C."/>
            <person name="Detter C."/>
            <person name="Tapia R."/>
            <person name="Han S."/>
            <person name="Goodwin L.A."/>
            <person name="Han J."/>
            <person name="Woyke T."/>
            <person name="Pitluck S."/>
            <person name="Pennacchio L."/>
            <person name="Nolan M."/>
            <person name="Mikhailova N."/>
            <person name="Land M.L."/>
            <person name="Nesbo C.L."/>
            <person name="Gogarten J.P."/>
            <person name="Noll K.M."/>
        </authorList>
    </citation>
    <scope>NUCLEOTIDE SEQUENCE [LARGE SCALE GENOMIC DNA]</scope>
    <source>
        <strain evidence="3">ATCC BAA-1733 / DSM 21960 / TBF 19.5.1</strain>
    </source>
</reference>
<evidence type="ECO:0000313" key="3">
    <source>
        <dbReference type="Proteomes" id="UP000002382"/>
    </source>
</evidence>
<dbReference type="Proteomes" id="UP000002382">
    <property type="component" value="Chromosome"/>
</dbReference>